<dbReference type="PROSITE" id="PS01081">
    <property type="entry name" value="HTH_TETR_1"/>
    <property type="match status" value="1"/>
</dbReference>
<evidence type="ECO:0000313" key="6">
    <source>
        <dbReference type="EMBL" id="SHL24022.1"/>
    </source>
</evidence>
<gene>
    <name evidence="6" type="ORF">SAMN05443637_12217</name>
</gene>
<keyword evidence="2 4" id="KW-0238">DNA-binding</keyword>
<name>A0A1M6Z0Y3_PSETH</name>
<evidence type="ECO:0000256" key="1">
    <source>
        <dbReference type="ARBA" id="ARBA00023015"/>
    </source>
</evidence>
<organism evidence="6 7">
    <name type="scientific">Pseudonocardia thermophila</name>
    <dbReference type="NCBI Taxonomy" id="1848"/>
    <lineage>
        <taxon>Bacteria</taxon>
        <taxon>Bacillati</taxon>
        <taxon>Actinomycetota</taxon>
        <taxon>Actinomycetes</taxon>
        <taxon>Pseudonocardiales</taxon>
        <taxon>Pseudonocardiaceae</taxon>
        <taxon>Pseudonocardia</taxon>
    </lineage>
</organism>
<dbReference type="InterPro" id="IPR023772">
    <property type="entry name" value="DNA-bd_HTH_TetR-type_CS"/>
</dbReference>
<dbReference type="RefSeq" id="WP_234997544.1">
    <property type="nucleotide sequence ID" value="NZ_CALGVN010000007.1"/>
</dbReference>
<dbReference type="STRING" id="1848.SAMN05443637_12217"/>
<evidence type="ECO:0000256" key="3">
    <source>
        <dbReference type="ARBA" id="ARBA00023163"/>
    </source>
</evidence>
<dbReference type="EMBL" id="FRAP01000022">
    <property type="protein sequence ID" value="SHL24022.1"/>
    <property type="molecule type" value="Genomic_DNA"/>
</dbReference>
<dbReference type="PANTHER" id="PTHR30055">
    <property type="entry name" value="HTH-TYPE TRANSCRIPTIONAL REGULATOR RUTR"/>
    <property type="match status" value="1"/>
</dbReference>
<reference evidence="6 7" key="1">
    <citation type="submission" date="2016-11" db="EMBL/GenBank/DDBJ databases">
        <authorList>
            <person name="Jaros S."/>
            <person name="Januszkiewicz K."/>
            <person name="Wedrychowicz H."/>
        </authorList>
    </citation>
    <scope>NUCLEOTIDE SEQUENCE [LARGE SCALE GENOMIC DNA]</scope>
    <source>
        <strain evidence="6 7">DSM 43832</strain>
    </source>
</reference>
<dbReference type="InterPro" id="IPR009057">
    <property type="entry name" value="Homeodomain-like_sf"/>
</dbReference>
<sequence length="217" mass="23888">MPAVKLVGVREDVVTSTGPAAGGERKDERRTDTRQQIRAVAMELFAEQGYDRTSLREIAERLGVTKAAVYYHFRTKEEIVASLFDDQLRVLDELIEWGRSQPPGPARSRGLIERYCARLAEAGIDPHVLRFLQENQTVLKGLAPGGEMRQRVAVLVDLLAGPEPSLETLLKMRLALVAVNFGNFAKDELPGTPEERRAVARAIALELVGADDGEASV</sequence>
<dbReference type="InterPro" id="IPR050109">
    <property type="entry name" value="HTH-type_TetR-like_transc_reg"/>
</dbReference>
<dbReference type="InterPro" id="IPR001647">
    <property type="entry name" value="HTH_TetR"/>
</dbReference>
<evidence type="ECO:0000313" key="7">
    <source>
        <dbReference type="Proteomes" id="UP000184363"/>
    </source>
</evidence>
<dbReference type="GO" id="GO:0000976">
    <property type="term" value="F:transcription cis-regulatory region binding"/>
    <property type="evidence" value="ECO:0007669"/>
    <property type="project" value="TreeGrafter"/>
</dbReference>
<dbReference type="SUPFAM" id="SSF46689">
    <property type="entry name" value="Homeodomain-like"/>
    <property type="match status" value="1"/>
</dbReference>
<accession>A0A1M6Z0Y3</accession>
<evidence type="ECO:0000256" key="2">
    <source>
        <dbReference type="ARBA" id="ARBA00023125"/>
    </source>
</evidence>
<dbReference type="PRINTS" id="PR00455">
    <property type="entry name" value="HTHTETR"/>
</dbReference>
<keyword evidence="3" id="KW-0804">Transcription</keyword>
<dbReference type="Gene3D" id="1.10.357.10">
    <property type="entry name" value="Tetracycline Repressor, domain 2"/>
    <property type="match status" value="1"/>
</dbReference>
<dbReference type="PANTHER" id="PTHR30055:SF234">
    <property type="entry name" value="HTH-TYPE TRANSCRIPTIONAL REGULATOR BETI"/>
    <property type="match status" value="1"/>
</dbReference>
<evidence type="ECO:0000256" key="4">
    <source>
        <dbReference type="PROSITE-ProRule" id="PRU00335"/>
    </source>
</evidence>
<protein>
    <submittedName>
        <fullName evidence="6">Transcriptional regulator, TetR family</fullName>
    </submittedName>
</protein>
<evidence type="ECO:0000259" key="5">
    <source>
        <dbReference type="PROSITE" id="PS50977"/>
    </source>
</evidence>
<feature type="domain" description="HTH tetR-type" evidence="5">
    <location>
        <begin position="31"/>
        <end position="91"/>
    </location>
</feature>
<feature type="DNA-binding region" description="H-T-H motif" evidence="4">
    <location>
        <begin position="54"/>
        <end position="73"/>
    </location>
</feature>
<proteinExistence type="predicted"/>
<dbReference type="Proteomes" id="UP000184363">
    <property type="component" value="Unassembled WGS sequence"/>
</dbReference>
<dbReference type="PROSITE" id="PS50977">
    <property type="entry name" value="HTH_TETR_2"/>
    <property type="match status" value="1"/>
</dbReference>
<keyword evidence="1" id="KW-0805">Transcription regulation</keyword>
<dbReference type="GO" id="GO:0003700">
    <property type="term" value="F:DNA-binding transcription factor activity"/>
    <property type="evidence" value="ECO:0007669"/>
    <property type="project" value="TreeGrafter"/>
</dbReference>
<keyword evidence="7" id="KW-1185">Reference proteome</keyword>
<dbReference type="Pfam" id="PF00440">
    <property type="entry name" value="TetR_N"/>
    <property type="match status" value="1"/>
</dbReference>
<dbReference type="AlphaFoldDB" id="A0A1M6Z0Y3"/>